<proteinExistence type="predicted"/>
<feature type="compositionally biased region" description="Low complexity" evidence="1">
    <location>
        <begin position="393"/>
        <end position="410"/>
    </location>
</feature>
<protein>
    <submittedName>
        <fullName evidence="2">Uncharacterized protein</fullName>
    </submittedName>
</protein>
<reference evidence="2 3" key="1">
    <citation type="submission" date="2015-01" db="EMBL/GenBank/DDBJ databases">
        <title>The Genome Sequence of Cryptococcus gattii Ram5.</title>
        <authorList>
            <consortium name="The Broad Institute Genomics Platform"/>
            <person name="Cuomo C."/>
            <person name="Litvintseva A."/>
            <person name="Chen Y."/>
            <person name="Heitman J."/>
            <person name="Sun S."/>
            <person name="Springer D."/>
            <person name="Dromer F."/>
            <person name="Young S."/>
            <person name="Zeng Q."/>
            <person name="Gargeya S."/>
            <person name="Abouelleil A."/>
            <person name="Alvarado L."/>
            <person name="Chapman S.B."/>
            <person name="Gainer-Dewar J."/>
            <person name="Goldberg J."/>
            <person name="Griggs A."/>
            <person name="Gujja S."/>
            <person name="Hansen M."/>
            <person name="Howarth C."/>
            <person name="Imamovic A."/>
            <person name="Larimer J."/>
            <person name="Murphy C."/>
            <person name="Naylor J."/>
            <person name="Pearson M."/>
            <person name="Priest M."/>
            <person name="Roberts A."/>
            <person name="Saif S."/>
            <person name="Shea T."/>
            <person name="Sykes S."/>
            <person name="Wortman J."/>
            <person name="Nusbaum C."/>
            <person name="Birren B."/>
        </authorList>
    </citation>
    <scope>NUCLEOTIDE SEQUENCE [LARGE SCALE GENOMIC DNA]</scope>
    <source>
        <strain evidence="2 3">Ram5</strain>
    </source>
</reference>
<feature type="compositionally biased region" description="Acidic residues" evidence="1">
    <location>
        <begin position="707"/>
        <end position="716"/>
    </location>
</feature>
<feature type="region of interest" description="Disordered" evidence="1">
    <location>
        <begin position="487"/>
        <end position="642"/>
    </location>
</feature>
<dbReference type="AlphaFoldDB" id="A0A0D0VBL6"/>
<organism evidence="2 3">
    <name type="scientific">Cryptococcus deuterogattii Ram5</name>
    <dbReference type="NCBI Taxonomy" id="1296110"/>
    <lineage>
        <taxon>Eukaryota</taxon>
        <taxon>Fungi</taxon>
        <taxon>Dikarya</taxon>
        <taxon>Basidiomycota</taxon>
        <taxon>Agaricomycotina</taxon>
        <taxon>Tremellomycetes</taxon>
        <taxon>Tremellales</taxon>
        <taxon>Cryptococcaceae</taxon>
        <taxon>Cryptococcus</taxon>
        <taxon>Cryptococcus gattii species complex</taxon>
    </lineage>
</organism>
<feature type="region of interest" description="Disordered" evidence="1">
    <location>
        <begin position="660"/>
        <end position="801"/>
    </location>
</feature>
<evidence type="ECO:0000313" key="2">
    <source>
        <dbReference type="EMBL" id="KIR42195.1"/>
    </source>
</evidence>
<feature type="region of interest" description="Disordered" evidence="1">
    <location>
        <begin position="909"/>
        <end position="1011"/>
    </location>
</feature>
<feature type="compositionally biased region" description="Polar residues" evidence="1">
    <location>
        <begin position="1027"/>
        <end position="1038"/>
    </location>
</feature>
<feature type="compositionally biased region" description="Pro residues" evidence="1">
    <location>
        <begin position="423"/>
        <end position="432"/>
    </location>
</feature>
<dbReference type="EMBL" id="KN847898">
    <property type="protein sequence ID" value="KIR42195.1"/>
    <property type="molecule type" value="Genomic_DNA"/>
</dbReference>
<evidence type="ECO:0000256" key="1">
    <source>
        <dbReference type="SAM" id="MobiDB-lite"/>
    </source>
</evidence>
<feature type="compositionally biased region" description="Polar residues" evidence="1">
    <location>
        <begin position="594"/>
        <end position="605"/>
    </location>
</feature>
<name>A0A0D0VBL6_9TREE</name>
<feature type="region of interest" description="Disordered" evidence="1">
    <location>
        <begin position="841"/>
        <end position="860"/>
    </location>
</feature>
<feature type="compositionally biased region" description="Polar residues" evidence="1">
    <location>
        <begin position="537"/>
        <end position="559"/>
    </location>
</feature>
<accession>A0A0D0VBL6</accession>
<feature type="compositionally biased region" description="Polar residues" evidence="1">
    <location>
        <begin position="439"/>
        <end position="459"/>
    </location>
</feature>
<evidence type="ECO:0000313" key="3">
    <source>
        <dbReference type="Proteomes" id="UP000053392"/>
    </source>
</evidence>
<feature type="compositionally biased region" description="Polar residues" evidence="1">
    <location>
        <begin position="992"/>
        <end position="1008"/>
    </location>
</feature>
<dbReference type="OrthoDB" id="552194at2759"/>
<feature type="region of interest" description="Disordered" evidence="1">
    <location>
        <begin position="1026"/>
        <end position="1099"/>
    </location>
</feature>
<dbReference type="HOGENOM" id="CLU_273103_0_0_1"/>
<feature type="compositionally biased region" description="Basic and acidic residues" evidence="1">
    <location>
        <begin position="690"/>
        <end position="706"/>
    </location>
</feature>
<feature type="compositionally biased region" description="Basic and acidic residues" evidence="1">
    <location>
        <begin position="671"/>
        <end position="680"/>
    </location>
</feature>
<feature type="compositionally biased region" description="Polar residues" evidence="1">
    <location>
        <begin position="568"/>
        <end position="581"/>
    </location>
</feature>
<keyword evidence="3" id="KW-1185">Reference proteome</keyword>
<gene>
    <name evidence="2" type="ORF">I313_01414</name>
</gene>
<feature type="compositionally biased region" description="Acidic residues" evidence="1">
    <location>
        <begin position="968"/>
        <end position="978"/>
    </location>
</feature>
<dbReference type="Proteomes" id="UP000053392">
    <property type="component" value="Unassembled WGS sequence"/>
</dbReference>
<feature type="region of interest" description="Disordered" evidence="1">
    <location>
        <begin position="389"/>
        <end position="473"/>
    </location>
</feature>
<sequence>MWLLTVVGEILGQKRKLAVFHYAFALQQQKTYTFGRNKDCDIAFPNNFRVKPEEGTLEILDWDYTSRHSRPDIKWRPKPKKNGDYGSIVAVGKRSDTLTGSINKGDYDVVPINNEKGNGVFVDEVNVTGISFTDDIWFFLEWRDLCLLYGKMMDEPDAIRNTLKSYCISWTTTFDMSDPPQYVLLDAYRNNWEAKYAVCCGIPILLPSFLALLQSRLTANWRKTADAFCSFKLPLPGEGEAEYRPKNHQSIKFPSSIWLPDKRRRTLYRGWHVLLLREQIQPREAFMYKALGADLKEVIVEGNPPRTSSDVEKYLEDWLSYVDTHGGRKKSLVAYSVKVKDMINVKMIEEACGRLKINCASVASAFGAVLNGGVEQFLEGVDNKHNRHATRGSTTAVAPVASSSLPSSAADPFRRLTETPTPALTPTPPSEPNPSSEPNVTSAVAGSSNALNVPSTFPRETTPPMPLEPPRLSRRRTAYMKPIIADATPVPAASNEPQHATVDPASTEGSVDGWHPPPIPVLRRPQRRTVGKGARNPPSSIPLQPLASHQFNTSDTPITSLDPHPSFAPNSMSSQEENSPQIAPRSSRAELSDFPSSTQLNTVPPIQTIPRPSRRYGATMSIARPQPGPSMVSFAGPAEEKEDDRLKELYEKTRKQGFGLPSLVKKGRTAGRGDDVEMEHTQISSVASMTDRERSKAPSEILHMDEQPEEEEEEQDLFAQTMRRSKRAASAAGLSTTQGTESHVRSRGIGKTDSQGLMPPPAQRRRIQSPSPSPEPGPSEDLAPRRIVPSQNRFDFQDAIPQPITRDEEFLRVVAERKKAKTAIDDLDKSFDSMLRIPKAQTQSEADEPDYSVLDEVPPPKAGNYIAVMRTSSLFRKDLGQAKEAENADDGKLNFKKFKKKNVPRRAPLKMVLTTSVIDPSKYEEPEPYWPTQKKTQKKSQAQSGSLSEAEEDDRPLLPKRKPRLLVEDDNEQDDDVDFIPTGQTAGRRGTQRNQARDNQATLGTFTQRTRRGGCVASDTYDIQPARSDTSKTVTSKTAPKATAARGRKKQLVEDNDTTIDWGSAPSTAKGGKNSFASTGTATLDDDPSSTARKGTQKRKALVVNVDDDEGGFGNFVKRRRH</sequence>